<dbReference type="Pfam" id="PF13673">
    <property type="entry name" value="Acetyltransf_10"/>
    <property type="match status" value="1"/>
</dbReference>
<protein>
    <recommendedName>
        <fullName evidence="1">N-acetyltransferase domain-containing protein</fullName>
    </recommendedName>
</protein>
<dbReference type="EMBL" id="RCDD01000002">
    <property type="protein sequence ID" value="RLK59422.1"/>
    <property type="molecule type" value="Genomic_DNA"/>
</dbReference>
<accession>A0A421B4Q0</accession>
<reference evidence="2 3" key="1">
    <citation type="submission" date="2018-10" db="EMBL/GenBank/DDBJ databases">
        <title>Genomic Encyclopedia of Archaeal and Bacterial Type Strains, Phase II (KMG-II): from individual species to whole genera.</title>
        <authorList>
            <person name="Goeker M."/>
        </authorList>
    </citation>
    <scope>NUCLEOTIDE SEQUENCE [LARGE SCALE GENOMIC DNA]</scope>
    <source>
        <strain evidence="2 3">DSM 45657</strain>
    </source>
</reference>
<dbReference type="GO" id="GO:0016747">
    <property type="term" value="F:acyltransferase activity, transferring groups other than amino-acyl groups"/>
    <property type="evidence" value="ECO:0007669"/>
    <property type="project" value="InterPro"/>
</dbReference>
<organism evidence="2 3">
    <name type="scientific">Actinokineospora cianjurensis</name>
    <dbReference type="NCBI Taxonomy" id="585224"/>
    <lineage>
        <taxon>Bacteria</taxon>
        <taxon>Bacillati</taxon>
        <taxon>Actinomycetota</taxon>
        <taxon>Actinomycetes</taxon>
        <taxon>Pseudonocardiales</taxon>
        <taxon>Pseudonocardiaceae</taxon>
        <taxon>Actinokineospora</taxon>
    </lineage>
</organism>
<dbReference type="CDD" id="cd04301">
    <property type="entry name" value="NAT_SF"/>
    <property type="match status" value="1"/>
</dbReference>
<evidence type="ECO:0000259" key="1">
    <source>
        <dbReference type="PROSITE" id="PS51186"/>
    </source>
</evidence>
<evidence type="ECO:0000313" key="3">
    <source>
        <dbReference type="Proteomes" id="UP000282454"/>
    </source>
</evidence>
<dbReference type="PROSITE" id="PS51186">
    <property type="entry name" value="GNAT"/>
    <property type="match status" value="1"/>
</dbReference>
<feature type="domain" description="N-acetyltransferase" evidence="1">
    <location>
        <begin position="126"/>
        <end position="259"/>
    </location>
</feature>
<dbReference type="AlphaFoldDB" id="A0A421B4Q0"/>
<proteinExistence type="predicted"/>
<dbReference type="RefSeq" id="WP_211346644.1">
    <property type="nucleotide sequence ID" value="NZ_RCDD01000002.1"/>
</dbReference>
<dbReference type="Proteomes" id="UP000282454">
    <property type="component" value="Unassembled WGS sequence"/>
</dbReference>
<name>A0A421B4Q0_9PSEU</name>
<evidence type="ECO:0000313" key="2">
    <source>
        <dbReference type="EMBL" id="RLK59422.1"/>
    </source>
</evidence>
<keyword evidence="3" id="KW-1185">Reference proteome</keyword>
<dbReference type="InterPro" id="IPR016181">
    <property type="entry name" value="Acyl_CoA_acyltransferase"/>
</dbReference>
<gene>
    <name evidence="2" type="ORF">CLV68_3909</name>
</gene>
<dbReference type="InterPro" id="IPR000182">
    <property type="entry name" value="GNAT_dom"/>
</dbReference>
<dbReference type="Gene3D" id="3.40.630.30">
    <property type="match status" value="1"/>
</dbReference>
<dbReference type="SUPFAM" id="SSF55729">
    <property type="entry name" value="Acyl-CoA N-acyltransferases (Nat)"/>
    <property type="match status" value="1"/>
</dbReference>
<sequence>MGSDLDIAAVRAVLDRQLRRDLAPSGVRASAERDDRLSRHVGVGRDSWSGVVWSSLDRASADQTIAAAVAWLRTVEGHGEWKLYHHDSPADLGERLTRAGLVAGSVEAVMVAETASVPDFAPPAGVELLDVTSDEDIDRVVRVHDEAFGDDHSRLRAEMQAGVAEGSMDVVLAVAGDEAVSAARTSYHPGTDFAGLWGGGTLEPWRGRGIYRALVSHRARRAQQRGVRYLQVDALPTSRPILERVGFTCVALTTPYTLP</sequence>
<comment type="caution">
    <text evidence="2">The sequence shown here is derived from an EMBL/GenBank/DDBJ whole genome shotgun (WGS) entry which is preliminary data.</text>
</comment>